<accession>A0A1Y0ER77</accession>
<evidence type="ECO:0000256" key="2">
    <source>
        <dbReference type="RuleBase" id="RU003707"/>
    </source>
</evidence>
<dbReference type="NCBIfam" id="NF006100">
    <property type="entry name" value="PRK08252.1"/>
    <property type="match status" value="1"/>
</dbReference>
<dbReference type="EMBL" id="CP021455">
    <property type="protein sequence ID" value="ARU06008.1"/>
    <property type="molecule type" value="Genomic_DNA"/>
</dbReference>
<dbReference type="GO" id="GO:0004300">
    <property type="term" value="F:enoyl-CoA hydratase activity"/>
    <property type="evidence" value="ECO:0007669"/>
    <property type="project" value="UniProtKB-EC"/>
</dbReference>
<sequence length="261" mass="27895">MTATSAPDTRPPVATERHGHVLVVRLQRPEARNALDLATARGIHAAMDELDDDDNLFAGILTGSGGNFCAGADLKAVARGERPTTERGAAGLMAKPARKPLIAAVEGWALGGGFELCLACDLVVAARDARFGLPEVKRNLVAAWGGLFRLPKRLPQGLAMELALLGEPRSAEFFVPHGLVNRVTEPGQALQGALQLAGQMLANGPTALAATVQIMRNAHNWSEAEAWREQEPFVMAARQAEDCQEGLAAFMEKRPPVWKGR</sequence>
<organism evidence="3 4">
    <name type="scientific">Comamonas serinivorans</name>
    <dbReference type="NCBI Taxonomy" id="1082851"/>
    <lineage>
        <taxon>Bacteria</taxon>
        <taxon>Pseudomonadati</taxon>
        <taxon>Pseudomonadota</taxon>
        <taxon>Betaproteobacteria</taxon>
        <taxon>Burkholderiales</taxon>
        <taxon>Comamonadaceae</taxon>
        <taxon>Comamonas</taxon>
    </lineage>
</organism>
<dbReference type="RefSeq" id="WP_087282724.1">
    <property type="nucleotide sequence ID" value="NZ_CP021455.1"/>
</dbReference>
<dbReference type="PANTHER" id="PTHR43802:SF1">
    <property type="entry name" value="IP11341P-RELATED"/>
    <property type="match status" value="1"/>
</dbReference>
<keyword evidence="3" id="KW-0456">Lyase</keyword>
<gene>
    <name evidence="3" type="ORF">CCO03_16235</name>
</gene>
<reference evidence="3 4" key="1">
    <citation type="submission" date="2017-05" db="EMBL/GenBank/DDBJ databases">
        <authorList>
            <person name="Song R."/>
            <person name="Chenine A.L."/>
            <person name="Ruprecht R.M."/>
        </authorList>
    </citation>
    <scope>NUCLEOTIDE SEQUENCE [LARGE SCALE GENOMIC DNA]</scope>
    <source>
        <strain evidence="3 4">DSM 26136</strain>
    </source>
</reference>
<proteinExistence type="inferred from homology"/>
<dbReference type="OrthoDB" id="9774843at2"/>
<keyword evidence="4" id="KW-1185">Reference proteome</keyword>
<dbReference type="Proteomes" id="UP000196138">
    <property type="component" value="Chromosome"/>
</dbReference>
<name>A0A1Y0ER77_9BURK</name>
<dbReference type="Gene3D" id="1.10.12.10">
    <property type="entry name" value="Lyase 2-enoyl-coa Hydratase, Chain A, domain 2"/>
    <property type="match status" value="1"/>
</dbReference>
<evidence type="ECO:0000313" key="4">
    <source>
        <dbReference type="Proteomes" id="UP000196138"/>
    </source>
</evidence>
<dbReference type="InterPro" id="IPR018376">
    <property type="entry name" value="Enoyl-CoA_hyd/isom_CS"/>
</dbReference>
<dbReference type="Pfam" id="PF00378">
    <property type="entry name" value="ECH_1"/>
    <property type="match status" value="1"/>
</dbReference>
<dbReference type="SUPFAM" id="SSF52096">
    <property type="entry name" value="ClpP/crotonase"/>
    <property type="match status" value="1"/>
</dbReference>
<dbReference type="EC" id="4.2.1.17" evidence="3"/>
<dbReference type="InterPro" id="IPR001753">
    <property type="entry name" value="Enoyl-CoA_hydra/iso"/>
</dbReference>
<evidence type="ECO:0000256" key="1">
    <source>
        <dbReference type="ARBA" id="ARBA00005254"/>
    </source>
</evidence>
<dbReference type="InterPro" id="IPR029045">
    <property type="entry name" value="ClpP/crotonase-like_dom_sf"/>
</dbReference>
<dbReference type="InterPro" id="IPR014748">
    <property type="entry name" value="Enoyl-CoA_hydra_C"/>
</dbReference>
<evidence type="ECO:0000313" key="3">
    <source>
        <dbReference type="EMBL" id="ARU06008.1"/>
    </source>
</evidence>
<dbReference type="PANTHER" id="PTHR43802">
    <property type="entry name" value="ENOYL-COA HYDRATASE"/>
    <property type="match status" value="1"/>
</dbReference>
<comment type="similarity">
    <text evidence="1 2">Belongs to the enoyl-CoA hydratase/isomerase family.</text>
</comment>
<dbReference type="AlphaFoldDB" id="A0A1Y0ER77"/>
<dbReference type="PROSITE" id="PS00166">
    <property type="entry name" value="ENOYL_COA_HYDRATASE"/>
    <property type="match status" value="1"/>
</dbReference>
<dbReference type="Gene3D" id="3.90.226.10">
    <property type="entry name" value="2-enoyl-CoA Hydratase, Chain A, domain 1"/>
    <property type="match status" value="1"/>
</dbReference>
<dbReference type="KEGG" id="cser:CCO03_16235"/>
<dbReference type="CDD" id="cd06558">
    <property type="entry name" value="crotonase-like"/>
    <property type="match status" value="1"/>
</dbReference>
<protein>
    <submittedName>
        <fullName evidence="3">Enoyl-CoA hydratase</fullName>
        <ecNumber evidence="3">4.2.1.17</ecNumber>
    </submittedName>
</protein>